<dbReference type="AlphaFoldDB" id="A0A437K4Y4"/>
<evidence type="ECO:0000256" key="1">
    <source>
        <dbReference type="ARBA" id="ARBA00001163"/>
    </source>
</evidence>
<reference evidence="8 9" key="1">
    <citation type="submission" date="2019-01" db="EMBL/GenBank/DDBJ databases">
        <title>Bacillus sp. M5HDSG1-1, whole genome shotgun sequence.</title>
        <authorList>
            <person name="Tuo L."/>
        </authorList>
    </citation>
    <scope>NUCLEOTIDE SEQUENCE [LARGE SCALE GENOMIC DNA]</scope>
    <source>
        <strain evidence="8 9">M5HDSG1-1</strain>
    </source>
</reference>
<dbReference type="GO" id="GO:0019628">
    <property type="term" value="P:urate catabolic process"/>
    <property type="evidence" value="ECO:0007669"/>
    <property type="project" value="UniProtKB-UniPathway"/>
</dbReference>
<evidence type="ECO:0000256" key="6">
    <source>
        <dbReference type="ARBA" id="ARBA00023239"/>
    </source>
</evidence>
<sequence length="170" mass="19759">MYTLEEINKMDKEQFIARIGWVFEHTPWVASKAWDLFPAIHSLNQLHEVMVQVVKEASKDEQLNLIRAHPDLGGRIKMTDSSVKEQQGAGLDQLSEAEFESFLLLNKEYRQKFDFPFILAVKGHTKDTIYQEMERRMKHSIDEEFATALSQIFKISFIRLEGIVKDALEA</sequence>
<dbReference type="EC" id="4.1.1.97" evidence="3"/>
<evidence type="ECO:0000256" key="3">
    <source>
        <dbReference type="ARBA" id="ARBA00012257"/>
    </source>
</evidence>
<dbReference type="InterPro" id="IPR017580">
    <property type="entry name" value="OHCU_decarboxylase-1"/>
</dbReference>
<dbReference type="PANTHER" id="PTHR43466">
    <property type="entry name" value="2-OXO-4-HYDROXY-4-CARBOXY-5-UREIDOIMIDAZOLINE DECARBOXYLASE-RELATED"/>
    <property type="match status" value="1"/>
</dbReference>
<dbReference type="RefSeq" id="WP_127741481.1">
    <property type="nucleotide sequence ID" value="NZ_RZTZ01000015.1"/>
</dbReference>
<name>A0A437K4Y4_9BACI</name>
<accession>A0A437K4Y4</accession>
<keyword evidence="5" id="KW-0210">Decarboxylase</keyword>
<protein>
    <recommendedName>
        <fullName evidence="3">2-oxo-4-hydroxy-4-carboxy-5-ureidoimidazoline decarboxylase</fullName>
        <ecNumber evidence="3">4.1.1.97</ecNumber>
    </recommendedName>
</protein>
<evidence type="ECO:0000256" key="5">
    <source>
        <dbReference type="ARBA" id="ARBA00022793"/>
    </source>
</evidence>
<dbReference type="UniPathway" id="UPA00394">
    <property type="reaction ID" value="UER00652"/>
</dbReference>
<feature type="domain" description="Oxo-4-hydroxy-4-carboxy-5-ureidoimidazoline decarboxylase" evidence="7">
    <location>
        <begin position="8"/>
        <end position="161"/>
    </location>
</feature>
<evidence type="ECO:0000256" key="2">
    <source>
        <dbReference type="ARBA" id="ARBA00004754"/>
    </source>
</evidence>
<dbReference type="InterPro" id="IPR018020">
    <property type="entry name" value="OHCU_decarboxylase"/>
</dbReference>
<evidence type="ECO:0000259" key="7">
    <source>
        <dbReference type="Pfam" id="PF09349"/>
    </source>
</evidence>
<evidence type="ECO:0000313" key="9">
    <source>
        <dbReference type="Proteomes" id="UP000288024"/>
    </source>
</evidence>
<evidence type="ECO:0000313" key="8">
    <source>
        <dbReference type="EMBL" id="RVT57750.1"/>
    </source>
</evidence>
<dbReference type="Pfam" id="PF09349">
    <property type="entry name" value="OHCU_decarbox"/>
    <property type="match status" value="1"/>
</dbReference>
<dbReference type="InterPro" id="IPR036778">
    <property type="entry name" value="OHCU_decarboxylase_sf"/>
</dbReference>
<dbReference type="GO" id="GO:0006144">
    <property type="term" value="P:purine nucleobase metabolic process"/>
    <property type="evidence" value="ECO:0007669"/>
    <property type="project" value="UniProtKB-KW"/>
</dbReference>
<keyword evidence="9" id="KW-1185">Reference proteome</keyword>
<dbReference type="Gene3D" id="1.10.3330.10">
    <property type="entry name" value="Oxo-4-hydroxy-4-carboxy-5-ureidoimidazoline decarboxylase"/>
    <property type="match status" value="1"/>
</dbReference>
<comment type="pathway">
    <text evidence="2">Purine metabolism; urate degradation; (S)-allantoin from urate: step 3/3.</text>
</comment>
<dbReference type="GO" id="GO:0000255">
    <property type="term" value="P:allantoin metabolic process"/>
    <property type="evidence" value="ECO:0007669"/>
    <property type="project" value="InterPro"/>
</dbReference>
<comment type="caution">
    <text evidence="8">The sequence shown here is derived from an EMBL/GenBank/DDBJ whole genome shotgun (WGS) entry which is preliminary data.</text>
</comment>
<keyword evidence="4" id="KW-0659">Purine metabolism</keyword>
<evidence type="ECO:0000256" key="4">
    <source>
        <dbReference type="ARBA" id="ARBA00022631"/>
    </source>
</evidence>
<keyword evidence="6 8" id="KW-0456">Lyase</keyword>
<organism evidence="8 9">
    <name type="scientific">Niallia taxi</name>
    <dbReference type="NCBI Taxonomy" id="2499688"/>
    <lineage>
        <taxon>Bacteria</taxon>
        <taxon>Bacillati</taxon>
        <taxon>Bacillota</taxon>
        <taxon>Bacilli</taxon>
        <taxon>Bacillales</taxon>
        <taxon>Bacillaceae</taxon>
        <taxon>Niallia</taxon>
    </lineage>
</organism>
<dbReference type="NCBIfam" id="TIGR03164">
    <property type="entry name" value="UHCUDC"/>
    <property type="match status" value="1"/>
</dbReference>
<comment type="catalytic activity">
    <reaction evidence="1">
        <text>5-hydroxy-2-oxo-4-ureido-2,5-dihydro-1H-imidazole-5-carboxylate + H(+) = (S)-allantoin + CO2</text>
        <dbReference type="Rhea" id="RHEA:26301"/>
        <dbReference type="ChEBI" id="CHEBI:15378"/>
        <dbReference type="ChEBI" id="CHEBI:15678"/>
        <dbReference type="ChEBI" id="CHEBI:16526"/>
        <dbReference type="ChEBI" id="CHEBI:58639"/>
        <dbReference type="EC" id="4.1.1.97"/>
    </reaction>
</comment>
<dbReference type="PANTHER" id="PTHR43466:SF1">
    <property type="entry name" value="2-OXO-4-HYDROXY-4-CARBOXY-5-UREIDOIMIDAZOLINE DECARBOXYLASE-RELATED"/>
    <property type="match status" value="1"/>
</dbReference>
<dbReference type="Proteomes" id="UP000288024">
    <property type="component" value="Unassembled WGS sequence"/>
</dbReference>
<proteinExistence type="predicted"/>
<dbReference type="SUPFAM" id="SSF158694">
    <property type="entry name" value="UraD-Like"/>
    <property type="match status" value="1"/>
</dbReference>
<gene>
    <name evidence="8" type="primary">uraD</name>
    <name evidence="8" type="ORF">EM808_23665</name>
</gene>
<dbReference type="EMBL" id="RZTZ01000015">
    <property type="protein sequence ID" value="RVT57750.1"/>
    <property type="molecule type" value="Genomic_DNA"/>
</dbReference>
<dbReference type="GO" id="GO:0051997">
    <property type="term" value="F:2-oxo-4-hydroxy-4-carboxy-5-ureidoimidazoline decarboxylase activity"/>
    <property type="evidence" value="ECO:0007669"/>
    <property type="project" value="UniProtKB-EC"/>
</dbReference>